<dbReference type="Pfam" id="PF13242">
    <property type="entry name" value="Hydrolase_like"/>
    <property type="match status" value="1"/>
</dbReference>
<reference evidence="1 2" key="1">
    <citation type="submission" date="2023-02" db="EMBL/GenBank/DDBJ databases">
        <authorList>
            <person name="Maleckis M."/>
        </authorList>
    </citation>
    <scope>NUCLEOTIDE SEQUENCE [LARGE SCALE GENOMIC DNA]</scope>
    <source>
        <strain evidence="1 2">P8-A2</strain>
        <plasmid evidence="1">unnamed1</plasmid>
    </source>
</reference>
<gene>
    <name evidence="1" type="ORF">PU648_56850</name>
</gene>
<geneLocation type="plasmid" evidence="1">
    <name>unnamed1</name>
</geneLocation>
<dbReference type="RefSeq" id="WP_266944555.1">
    <property type="nucleotide sequence ID" value="NZ_JAPEMK010000002.1"/>
</dbReference>
<dbReference type="EMBL" id="JARAKF010000003">
    <property type="protein sequence ID" value="MDU9001533.1"/>
    <property type="molecule type" value="Genomic_DNA"/>
</dbReference>
<proteinExistence type="predicted"/>
<protein>
    <submittedName>
        <fullName evidence="1">HAD hydrolase-like protein</fullName>
    </submittedName>
</protein>
<dbReference type="Gene3D" id="3.40.50.1000">
    <property type="entry name" value="HAD superfamily/HAD-like"/>
    <property type="match status" value="1"/>
</dbReference>
<dbReference type="SUPFAM" id="SSF56784">
    <property type="entry name" value="HAD-like"/>
    <property type="match status" value="1"/>
</dbReference>
<name>A0ABU3V5T3_9ACTN</name>
<evidence type="ECO:0000313" key="1">
    <source>
        <dbReference type="EMBL" id="MDU9001533.1"/>
    </source>
</evidence>
<dbReference type="Proteomes" id="UP001257627">
    <property type="component" value="Unassembled WGS sequence"/>
</dbReference>
<sequence>MIRPVSARQPSRRRGRLIGDSPADVAAASDAGVRFLGYARNVRKEKLLRQAGAESIVTSLEQVLQILRS</sequence>
<keyword evidence="2" id="KW-1185">Reference proteome</keyword>
<dbReference type="InterPro" id="IPR023214">
    <property type="entry name" value="HAD_sf"/>
</dbReference>
<keyword evidence="1" id="KW-0614">Plasmid</keyword>
<accession>A0ABU3V5T3</accession>
<dbReference type="InterPro" id="IPR036412">
    <property type="entry name" value="HAD-like_sf"/>
</dbReference>
<evidence type="ECO:0000313" key="2">
    <source>
        <dbReference type="Proteomes" id="UP001257627"/>
    </source>
</evidence>
<comment type="caution">
    <text evidence="1">The sequence shown here is derived from an EMBL/GenBank/DDBJ whole genome shotgun (WGS) entry which is preliminary data.</text>
</comment>
<organism evidence="1 2">
    <name type="scientific">Streptomyces mirabilis</name>
    <dbReference type="NCBI Taxonomy" id="68239"/>
    <lineage>
        <taxon>Bacteria</taxon>
        <taxon>Bacillati</taxon>
        <taxon>Actinomycetota</taxon>
        <taxon>Actinomycetes</taxon>
        <taxon>Kitasatosporales</taxon>
        <taxon>Streptomycetaceae</taxon>
        <taxon>Streptomyces</taxon>
    </lineage>
</organism>